<dbReference type="SUPFAM" id="SSF52540">
    <property type="entry name" value="P-loop containing nucleoside triphosphate hydrolases"/>
    <property type="match status" value="1"/>
</dbReference>
<feature type="transmembrane region" description="Helical" evidence="9">
    <location>
        <begin position="233"/>
        <end position="257"/>
    </location>
</feature>
<keyword evidence="7 9" id="KW-1133">Transmembrane helix</keyword>
<feature type="domain" description="ABC transporter" evidence="10">
    <location>
        <begin position="333"/>
        <end position="568"/>
    </location>
</feature>
<gene>
    <name evidence="12" type="ORF">N781_00570</name>
</gene>
<dbReference type="PROSITE" id="PS50929">
    <property type="entry name" value="ABC_TM1F"/>
    <property type="match status" value="1"/>
</dbReference>
<keyword evidence="3" id="KW-1003">Cell membrane</keyword>
<dbReference type="SUPFAM" id="SSF90123">
    <property type="entry name" value="ABC transporter transmembrane region"/>
    <property type="match status" value="1"/>
</dbReference>
<evidence type="ECO:0000256" key="5">
    <source>
        <dbReference type="ARBA" id="ARBA00022741"/>
    </source>
</evidence>
<keyword evidence="8 9" id="KW-0472">Membrane</keyword>
<keyword evidence="2" id="KW-0813">Transport</keyword>
<proteinExistence type="predicted"/>
<evidence type="ECO:0000256" key="7">
    <source>
        <dbReference type="ARBA" id="ARBA00022989"/>
    </source>
</evidence>
<accession>A0A0A5GR53</accession>
<dbReference type="Pfam" id="PF00005">
    <property type="entry name" value="ABC_tran"/>
    <property type="match status" value="1"/>
</dbReference>
<evidence type="ECO:0000256" key="1">
    <source>
        <dbReference type="ARBA" id="ARBA00004651"/>
    </source>
</evidence>
<dbReference type="Gene3D" id="3.40.50.300">
    <property type="entry name" value="P-loop containing nucleotide triphosphate hydrolases"/>
    <property type="match status" value="1"/>
</dbReference>
<comment type="caution">
    <text evidence="12">The sequence shown here is derived from an EMBL/GenBank/DDBJ whole genome shotgun (WGS) entry which is preliminary data.</text>
</comment>
<dbReference type="InterPro" id="IPR036640">
    <property type="entry name" value="ABC1_TM_sf"/>
</dbReference>
<dbReference type="OrthoDB" id="9806127at2"/>
<dbReference type="InterPro" id="IPR039421">
    <property type="entry name" value="Type_1_exporter"/>
</dbReference>
<dbReference type="InterPro" id="IPR017871">
    <property type="entry name" value="ABC_transporter-like_CS"/>
</dbReference>
<dbReference type="RefSeq" id="WP_026799170.1">
    <property type="nucleotide sequence ID" value="NZ_AULI01000001.1"/>
</dbReference>
<dbReference type="CDD" id="cd18584">
    <property type="entry name" value="ABC_6TM_AarD_CydD"/>
    <property type="match status" value="1"/>
</dbReference>
<keyword evidence="4 9" id="KW-0812">Transmembrane</keyword>
<keyword evidence="13" id="KW-1185">Reference proteome</keyword>
<evidence type="ECO:0000256" key="4">
    <source>
        <dbReference type="ARBA" id="ARBA00022692"/>
    </source>
</evidence>
<evidence type="ECO:0000256" key="8">
    <source>
        <dbReference type="ARBA" id="ARBA00023136"/>
    </source>
</evidence>
<dbReference type="GO" id="GO:0042883">
    <property type="term" value="P:cysteine transport"/>
    <property type="evidence" value="ECO:0007669"/>
    <property type="project" value="InterPro"/>
</dbReference>
<dbReference type="InterPro" id="IPR003593">
    <property type="entry name" value="AAA+_ATPase"/>
</dbReference>
<dbReference type="eggNOG" id="COG4988">
    <property type="taxonomic scope" value="Bacteria"/>
</dbReference>
<keyword evidence="5" id="KW-0547">Nucleotide-binding</keyword>
<dbReference type="PANTHER" id="PTHR24221:SF654">
    <property type="entry name" value="ATP-BINDING CASSETTE SUB-FAMILY B MEMBER 6"/>
    <property type="match status" value="1"/>
</dbReference>
<dbReference type="PROSITE" id="PS00211">
    <property type="entry name" value="ABC_TRANSPORTER_1"/>
    <property type="match status" value="1"/>
</dbReference>
<protein>
    <submittedName>
        <fullName evidence="12">ABC transporter ATP-binding protein</fullName>
    </submittedName>
</protein>
<dbReference type="NCBIfam" id="TIGR02857">
    <property type="entry name" value="CydD"/>
    <property type="match status" value="1"/>
</dbReference>
<dbReference type="Pfam" id="PF00664">
    <property type="entry name" value="ABC_membrane"/>
    <property type="match status" value="1"/>
</dbReference>
<feature type="transmembrane region" description="Helical" evidence="9">
    <location>
        <begin position="269"/>
        <end position="286"/>
    </location>
</feature>
<comment type="subcellular location">
    <subcellularLocation>
        <location evidence="1">Cell membrane</location>
        <topology evidence="1">Multi-pass membrane protein</topology>
    </subcellularLocation>
</comment>
<dbReference type="EMBL" id="AVPE01000001">
    <property type="protein sequence ID" value="KGX93733.1"/>
    <property type="molecule type" value="Genomic_DNA"/>
</dbReference>
<dbReference type="PROSITE" id="PS50893">
    <property type="entry name" value="ABC_TRANSPORTER_2"/>
    <property type="match status" value="1"/>
</dbReference>
<dbReference type="GO" id="GO:0005886">
    <property type="term" value="C:plasma membrane"/>
    <property type="evidence" value="ECO:0007669"/>
    <property type="project" value="UniProtKB-SubCell"/>
</dbReference>
<feature type="transmembrane region" description="Helical" evidence="9">
    <location>
        <begin position="56"/>
        <end position="74"/>
    </location>
</feature>
<keyword evidence="6 12" id="KW-0067">ATP-binding</keyword>
<dbReference type="AlphaFoldDB" id="A0A0A5GR53"/>
<name>A0A0A5GR53_9BACI</name>
<evidence type="ECO:0000256" key="2">
    <source>
        <dbReference type="ARBA" id="ARBA00022448"/>
    </source>
</evidence>
<organism evidence="12 13">
    <name type="scientific">Pontibacillus halophilus JSM 076056 = DSM 19796</name>
    <dbReference type="NCBI Taxonomy" id="1385510"/>
    <lineage>
        <taxon>Bacteria</taxon>
        <taxon>Bacillati</taxon>
        <taxon>Bacillota</taxon>
        <taxon>Bacilli</taxon>
        <taxon>Bacillales</taxon>
        <taxon>Bacillaceae</taxon>
        <taxon>Pontibacillus</taxon>
    </lineage>
</organism>
<dbReference type="InterPro" id="IPR003439">
    <property type="entry name" value="ABC_transporter-like_ATP-bd"/>
</dbReference>
<dbReference type="Gene3D" id="1.20.1560.10">
    <property type="entry name" value="ABC transporter type 1, transmembrane domain"/>
    <property type="match status" value="1"/>
</dbReference>
<dbReference type="PANTHER" id="PTHR24221">
    <property type="entry name" value="ATP-BINDING CASSETTE SUB-FAMILY B"/>
    <property type="match status" value="1"/>
</dbReference>
<dbReference type="GO" id="GO:0140359">
    <property type="term" value="F:ABC-type transporter activity"/>
    <property type="evidence" value="ECO:0007669"/>
    <property type="project" value="InterPro"/>
</dbReference>
<dbReference type="Proteomes" id="UP000030528">
    <property type="component" value="Unassembled WGS sequence"/>
</dbReference>
<dbReference type="InterPro" id="IPR014216">
    <property type="entry name" value="ABC_transptr_CydD"/>
</dbReference>
<dbReference type="GO" id="GO:0005524">
    <property type="term" value="F:ATP binding"/>
    <property type="evidence" value="ECO:0007669"/>
    <property type="project" value="UniProtKB-KW"/>
</dbReference>
<dbReference type="STRING" id="1385510.GCA_000425205_00364"/>
<feature type="domain" description="ABC transmembrane type-1" evidence="11">
    <location>
        <begin position="16"/>
        <end position="300"/>
    </location>
</feature>
<evidence type="ECO:0000256" key="9">
    <source>
        <dbReference type="SAM" id="Phobius"/>
    </source>
</evidence>
<evidence type="ECO:0000313" key="13">
    <source>
        <dbReference type="Proteomes" id="UP000030528"/>
    </source>
</evidence>
<dbReference type="FunFam" id="3.40.50.300:FF:000221">
    <property type="entry name" value="Multidrug ABC transporter ATP-binding protein"/>
    <property type="match status" value="1"/>
</dbReference>
<dbReference type="GO" id="GO:0016887">
    <property type="term" value="F:ATP hydrolysis activity"/>
    <property type="evidence" value="ECO:0007669"/>
    <property type="project" value="InterPro"/>
</dbReference>
<dbReference type="InterPro" id="IPR027417">
    <property type="entry name" value="P-loop_NTPase"/>
</dbReference>
<feature type="transmembrane region" description="Helical" evidence="9">
    <location>
        <begin position="16"/>
        <end position="36"/>
    </location>
</feature>
<evidence type="ECO:0000259" key="11">
    <source>
        <dbReference type="PROSITE" id="PS50929"/>
    </source>
</evidence>
<feature type="transmembrane region" description="Helical" evidence="9">
    <location>
        <begin position="135"/>
        <end position="152"/>
    </location>
</feature>
<evidence type="ECO:0000259" key="10">
    <source>
        <dbReference type="PROSITE" id="PS50893"/>
    </source>
</evidence>
<dbReference type="SMART" id="SM00382">
    <property type="entry name" value="AAA"/>
    <property type="match status" value="1"/>
</dbReference>
<evidence type="ECO:0000256" key="6">
    <source>
        <dbReference type="ARBA" id="ARBA00022840"/>
    </source>
</evidence>
<feature type="transmembrane region" description="Helical" evidence="9">
    <location>
        <begin position="158"/>
        <end position="176"/>
    </location>
</feature>
<evidence type="ECO:0000313" key="12">
    <source>
        <dbReference type="EMBL" id="KGX93733.1"/>
    </source>
</evidence>
<evidence type="ECO:0000256" key="3">
    <source>
        <dbReference type="ARBA" id="ARBA00022475"/>
    </source>
</evidence>
<dbReference type="InterPro" id="IPR011527">
    <property type="entry name" value="ABC1_TM_dom"/>
</dbReference>
<reference evidence="12 13" key="1">
    <citation type="submission" date="2013-08" db="EMBL/GenBank/DDBJ databases">
        <authorList>
            <person name="Huang J."/>
            <person name="Wang G."/>
        </authorList>
    </citation>
    <scope>NUCLEOTIDE SEQUENCE [LARGE SCALE GENOMIC DNA]</scope>
    <source>
        <strain evidence="12 13">JSM 076056</strain>
    </source>
</reference>
<sequence length="574" mass="63436">MNRLNEIARHYRGTQLFLFVIGLLIGGSVIGQAYFFVEVVDGIFFKGETLRDVAPYLAGLAGTMLLRSLLTYVHGRTGVKLGSRVKRYFRKTLLAKFSKSPVHASIKGQSGQKVSVMMDAVDEVDSYFSQYIPQVVQTSIIPLVILIATFSLHVNSALIMLITAPLVPLFYAIIGMKTQEKSEEQLEELSSFSGSFLDTLQGLTTLRLYGQSRKQKETIETSSHRFRDATMEVLKIAFTSSLMLEFISMLSIGLIALEISFRLVGDDTMTFYTAFFILILAPEYYLSLKSLGQAFHTGRTSLGAAEKIYRELEADDEVTWGEKTLQVEEPPRIELQNLSFSYDGEARALKDVEARIEPYQNVAIIGRSGAGKTTMLHLLSGLAQPTSGQILVNGEPLLNYEEHEWLKHLSYISQHPYLFSGTLYDNIVIGAGREATQDEVFKAAESAGLTSLIEELPDGLDTTVGEGGRGLSGGEKQRVALARAFLKRPSIVLFDEPTTGLDLDTERILQQSIHELSKKATVITVAHRLYTIKDADAILLLEAGELVAEGTHDALMNDSDDYRAMVSVQRGGTS</sequence>